<evidence type="ECO:0000313" key="3">
    <source>
        <dbReference type="Proteomes" id="UP001359559"/>
    </source>
</evidence>
<feature type="region of interest" description="Disordered" evidence="1">
    <location>
        <begin position="33"/>
        <end position="53"/>
    </location>
</feature>
<dbReference type="AlphaFoldDB" id="A0AAN9ICE2"/>
<reference evidence="2 3" key="1">
    <citation type="submission" date="2024-01" db="EMBL/GenBank/DDBJ databases">
        <title>The genomes of 5 underutilized Papilionoideae crops provide insights into root nodulation and disease resistance.</title>
        <authorList>
            <person name="Yuan L."/>
        </authorList>
    </citation>
    <scope>NUCLEOTIDE SEQUENCE [LARGE SCALE GENOMIC DNA]</scope>
    <source>
        <strain evidence="2">LY-2023</strain>
        <tissue evidence="2">Leaf</tissue>
    </source>
</reference>
<gene>
    <name evidence="2" type="ORF">RJT34_28118</name>
</gene>
<dbReference type="EMBL" id="JAYKXN010000007">
    <property type="protein sequence ID" value="KAK7271870.1"/>
    <property type="molecule type" value="Genomic_DNA"/>
</dbReference>
<comment type="caution">
    <text evidence="2">The sequence shown here is derived from an EMBL/GenBank/DDBJ whole genome shotgun (WGS) entry which is preliminary data.</text>
</comment>
<keyword evidence="3" id="KW-1185">Reference proteome</keyword>
<organism evidence="2 3">
    <name type="scientific">Clitoria ternatea</name>
    <name type="common">Butterfly pea</name>
    <dbReference type="NCBI Taxonomy" id="43366"/>
    <lineage>
        <taxon>Eukaryota</taxon>
        <taxon>Viridiplantae</taxon>
        <taxon>Streptophyta</taxon>
        <taxon>Embryophyta</taxon>
        <taxon>Tracheophyta</taxon>
        <taxon>Spermatophyta</taxon>
        <taxon>Magnoliopsida</taxon>
        <taxon>eudicotyledons</taxon>
        <taxon>Gunneridae</taxon>
        <taxon>Pentapetalae</taxon>
        <taxon>rosids</taxon>
        <taxon>fabids</taxon>
        <taxon>Fabales</taxon>
        <taxon>Fabaceae</taxon>
        <taxon>Papilionoideae</taxon>
        <taxon>50 kb inversion clade</taxon>
        <taxon>NPAAA clade</taxon>
        <taxon>indigoferoid/millettioid clade</taxon>
        <taxon>Phaseoleae</taxon>
        <taxon>Clitoria</taxon>
    </lineage>
</organism>
<sequence>MPTHRKGDGGHITMKKHAMDFEGMREKTTLEVEKRHEGKKRQGEGSKVRVHTKRVQIREKNAAKENCKVCMKWRETQEIEIELEESGVRR</sequence>
<name>A0AAN9ICE2_CLITE</name>
<accession>A0AAN9ICE2</accession>
<evidence type="ECO:0000313" key="2">
    <source>
        <dbReference type="EMBL" id="KAK7271870.1"/>
    </source>
</evidence>
<protein>
    <submittedName>
        <fullName evidence="2">Uncharacterized protein</fullName>
    </submittedName>
</protein>
<evidence type="ECO:0000256" key="1">
    <source>
        <dbReference type="SAM" id="MobiDB-lite"/>
    </source>
</evidence>
<feature type="compositionally biased region" description="Basic and acidic residues" evidence="1">
    <location>
        <begin position="33"/>
        <end position="47"/>
    </location>
</feature>
<proteinExistence type="predicted"/>
<dbReference type="Proteomes" id="UP001359559">
    <property type="component" value="Unassembled WGS sequence"/>
</dbReference>